<evidence type="ECO:0000256" key="2">
    <source>
        <dbReference type="ARBA" id="ARBA00022475"/>
    </source>
</evidence>
<keyword evidence="3 6" id="KW-0812">Transmembrane</keyword>
<evidence type="ECO:0000259" key="7">
    <source>
        <dbReference type="Pfam" id="PF00892"/>
    </source>
</evidence>
<feature type="transmembrane region" description="Helical" evidence="6">
    <location>
        <begin position="143"/>
        <end position="165"/>
    </location>
</feature>
<feature type="domain" description="EamA" evidence="7">
    <location>
        <begin position="147"/>
        <end position="280"/>
    </location>
</feature>
<dbReference type="AlphaFoldDB" id="A0AB35FD10"/>
<feature type="transmembrane region" description="Helical" evidence="6">
    <location>
        <begin position="60"/>
        <end position="85"/>
    </location>
</feature>
<dbReference type="GO" id="GO:0005886">
    <property type="term" value="C:plasma membrane"/>
    <property type="evidence" value="ECO:0007669"/>
    <property type="project" value="UniProtKB-SubCell"/>
</dbReference>
<feature type="domain" description="EamA" evidence="7">
    <location>
        <begin position="7"/>
        <end position="132"/>
    </location>
</feature>
<dbReference type="Pfam" id="PF00892">
    <property type="entry name" value="EamA"/>
    <property type="match status" value="2"/>
</dbReference>
<dbReference type="InterPro" id="IPR000620">
    <property type="entry name" value="EamA_dom"/>
</dbReference>
<evidence type="ECO:0000256" key="5">
    <source>
        <dbReference type="ARBA" id="ARBA00023136"/>
    </source>
</evidence>
<dbReference type="Proteomes" id="UP000758022">
    <property type="component" value="Unassembled WGS sequence"/>
</dbReference>
<dbReference type="SUPFAM" id="SSF103481">
    <property type="entry name" value="Multidrug resistance efflux transporter EmrE"/>
    <property type="match status" value="2"/>
</dbReference>
<feature type="transmembrane region" description="Helical" evidence="6">
    <location>
        <begin position="116"/>
        <end position="137"/>
    </location>
</feature>
<feature type="transmembrane region" description="Helical" evidence="6">
    <location>
        <begin position="239"/>
        <end position="258"/>
    </location>
</feature>
<protein>
    <submittedName>
        <fullName evidence="8">DMT family transporter</fullName>
    </submittedName>
</protein>
<sequence>MAGLGFAIILWGANWPVMKTGLNHVTPLWFSALRFATGAACLFAVQMLRGSISLPKRDDLPFIATIGILQMMVFTALGAVAMTHLPAGRSAILSYTTPLWVTPASIFFFRERVPALRIGGIVLAALGVAILVNPFAIDWSDASIVSANIMLLAASLCWAVCILHLRYFKAASSAIALAPWQMLLATGLLVPIAFFSEGPFTGDGSPTFIAATLFVGPVATAFCFVAVNGASTWLPATTMSTAMLGVPVTGVALSLAFLGERMTLPLASGSIAIVAGIALNAMSSRYNSNRYPIKPPQNSAEGDPQ</sequence>
<keyword evidence="5 6" id="KW-0472">Membrane</keyword>
<evidence type="ECO:0000256" key="4">
    <source>
        <dbReference type="ARBA" id="ARBA00022989"/>
    </source>
</evidence>
<dbReference type="PANTHER" id="PTHR32322:SF18">
    <property type="entry name" value="S-ADENOSYLMETHIONINE_S-ADENOSYLHOMOCYSTEINE TRANSPORTER"/>
    <property type="match status" value="1"/>
</dbReference>
<keyword evidence="4 6" id="KW-1133">Transmembrane helix</keyword>
<evidence type="ECO:0000313" key="9">
    <source>
        <dbReference type="Proteomes" id="UP000758022"/>
    </source>
</evidence>
<dbReference type="PANTHER" id="PTHR32322">
    <property type="entry name" value="INNER MEMBRANE TRANSPORTER"/>
    <property type="match status" value="1"/>
</dbReference>
<gene>
    <name evidence="8" type="ORF">HFO74_14115</name>
</gene>
<keyword evidence="2" id="KW-1003">Cell membrane</keyword>
<feature type="transmembrane region" description="Helical" evidence="6">
    <location>
        <begin position="264"/>
        <end position="282"/>
    </location>
</feature>
<evidence type="ECO:0000256" key="6">
    <source>
        <dbReference type="SAM" id="Phobius"/>
    </source>
</evidence>
<reference evidence="8" key="1">
    <citation type="submission" date="2020-04" db="EMBL/GenBank/DDBJ databases">
        <title>Global-level population genomics supports evidence of horizontal gene transfer on evolution of Rhizobia in Lentils.</title>
        <authorList>
            <person name="Gai Y."/>
            <person name="Cook D."/>
            <person name="Riely B."/>
        </authorList>
    </citation>
    <scope>NUCLEOTIDE SEQUENCE</scope>
    <source>
        <strain evidence="8">TLR9</strain>
    </source>
</reference>
<name>A0AB35FD10_9HYPH</name>
<evidence type="ECO:0000256" key="1">
    <source>
        <dbReference type="ARBA" id="ARBA00004651"/>
    </source>
</evidence>
<evidence type="ECO:0000313" key="8">
    <source>
        <dbReference type="EMBL" id="MBY3064559.1"/>
    </source>
</evidence>
<comment type="subcellular location">
    <subcellularLocation>
        <location evidence="1">Cell membrane</location>
        <topology evidence="1">Multi-pass membrane protein</topology>
    </subcellularLocation>
</comment>
<feature type="transmembrane region" description="Helical" evidence="6">
    <location>
        <begin position="208"/>
        <end position="227"/>
    </location>
</feature>
<organism evidence="8 9">
    <name type="scientific">Rhizobium laguerreae</name>
    <dbReference type="NCBI Taxonomy" id="1076926"/>
    <lineage>
        <taxon>Bacteria</taxon>
        <taxon>Pseudomonadati</taxon>
        <taxon>Pseudomonadota</taxon>
        <taxon>Alphaproteobacteria</taxon>
        <taxon>Hyphomicrobiales</taxon>
        <taxon>Rhizobiaceae</taxon>
        <taxon>Rhizobium/Agrobacterium group</taxon>
        <taxon>Rhizobium</taxon>
    </lineage>
</organism>
<dbReference type="InterPro" id="IPR050638">
    <property type="entry name" value="AA-Vitamin_Transporters"/>
</dbReference>
<dbReference type="InterPro" id="IPR037185">
    <property type="entry name" value="EmrE-like"/>
</dbReference>
<evidence type="ECO:0000256" key="3">
    <source>
        <dbReference type="ARBA" id="ARBA00022692"/>
    </source>
</evidence>
<feature type="transmembrane region" description="Helical" evidence="6">
    <location>
        <begin position="28"/>
        <end position="48"/>
    </location>
</feature>
<dbReference type="EMBL" id="JAAXQQ010000004">
    <property type="protein sequence ID" value="MBY3064559.1"/>
    <property type="molecule type" value="Genomic_DNA"/>
</dbReference>
<feature type="transmembrane region" description="Helical" evidence="6">
    <location>
        <begin position="91"/>
        <end position="109"/>
    </location>
</feature>
<proteinExistence type="predicted"/>
<accession>A0AB35FD10</accession>
<comment type="caution">
    <text evidence="8">The sequence shown here is derived from an EMBL/GenBank/DDBJ whole genome shotgun (WGS) entry which is preliminary data.</text>
</comment>
<feature type="transmembrane region" description="Helical" evidence="6">
    <location>
        <begin position="177"/>
        <end position="196"/>
    </location>
</feature>